<evidence type="ECO:0000256" key="1">
    <source>
        <dbReference type="PROSITE-ProRule" id="PRU00047"/>
    </source>
</evidence>
<dbReference type="SUPFAM" id="SSF56219">
    <property type="entry name" value="DNase I-like"/>
    <property type="match status" value="1"/>
</dbReference>
<keyword evidence="1" id="KW-0479">Metal-binding</keyword>
<dbReference type="SUPFAM" id="SSF57756">
    <property type="entry name" value="Retrovirus zinc finger-like domains"/>
    <property type="match status" value="1"/>
</dbReference>
<dbReference type="InterPro" id="IPR036875">
    <property type="entry name" value="Znf_CCHC_sf"/>
</dbReference>
<dbReference type="Proteomes" id="UP000616885">
    <property type="component" value="Unassembled WGS sequence"/>
</dbReference>
<reference evidence="3" key="1">
    <citation type="submission" date="2020-10" db="EMBL/GenBank/DDBJ databases">
        <title>High-Quality Genome Resource of Clonostachys rosea strain S41 by Oxford Nanopore Long-Read Sequencing.</title>
        <authorList>
            <person name="Wang H."/>
        </authorList>
    </citation>
    <scope>NUCLEOTIDE SEQUENCE</scope>
    <source>
        <strain evidence="3">S41</strain>
    </source>
</reference>
<dbReference type="Gene3D" id="3.60.10.10">
    <property type="entry name" value="Endonuclease/exonuclease/phosphatase"/>
    <property type="match status" value="1"/>
</dbReference>
<proteinExistence type="predicted"/>
<dbReference type="GO" id="GO:0008270">
    <property type="term" value="F:zinc ion binding"/>
    <property type="evidence" value="ECO:0007669"/>
    <property type="project" value="UniProtKB-KW"/>
</dbReference>
<dbReference type="PROSITE" id="PS50158">
    <property type="entry name" value="ZF_CCHC"/>
    <property type="match status" value="1"/>
</dbReference>
<evidence type="ECO:0000313" key="4">
    <source>
        <dbReference type="Proteomes" id="UP000616885"/>
    </source>
</evidence>
<dbReference type="InterPro" id="IPR001878">
    <property type="entry name" value="Znf_CCHC"/>
</dbReference>
<evidence type="ECO:0000259" key="2">
    <source>
        <dbReference type="PROSITE" id="PS50158"/>
    </source>
</evidence>
<feature type="domain" description="CCHC-type" evidence="2">
    <location>
        <begin position="281"/>
        <end position="294"/>
    </location>
</feature>
<keyword evidence="1" id="KW-0862">Zinc</keyword>
<comment type="caution">
    <text evidence="3">The sequence shown here is derived from an EMBL/GenBank/DDBJ whole genome shotgun (WGS) entry which is preliminary data.</text>
</comment>
<gene>
    <name evidence="3" type="ORF">IM811_005868</name>
</gene>
<sequence>MVRAVQSLKQLLEQDLNKKIEAMKAEFQLEFTKLSDRMAEEVARATAQMAQELSQVRDQLTQVCGELEQTRLQLDMLNKTETPRSSVQSYADAARMTPTSMSSQSSSAARSATPEPVFCTVDTSRVPEDHLGDVTPTMIRKTVEQEIRQSNDQPHWRCVANEEEIQNIMNILETRKAPGARVLRDQLYPIKVDSMNRMAVFDQEFNILPGAIEALNQENEVQIAKIAWLSRKVNPKPYGSMVVYLTKSTDAKRLLQEHYFLVAGESAYTSVFEQTTEPEQCYNCQELGHKAFSCGKNRVCARCAAEGHHHSGMSKSLQVIQLNVRKQDTVRESLMNDKQLQDYAAIAIQEPQAHQKDCKLLTVSMGHPRWVKMVPAVWREGRWPIRSMLWVNKDVEAEQIPIETADMTAAILRLPERLVLVVSVYVPGGDTQALQGTYNALRQVISDVRGQIGRLVDVVVVGDFNRHDQLWGGDDISLTRQGEADQIINLMNEFDLMSLLPRGTKTWSNGDFETTVDLVLASADLASSTVKCRIHGTEHGSDHRAIQTEFDVSVPVPQAQERLLLKNAPWKEINVRIAAALESTLEEGTVQQKTDRLMAVALEAIRALTPRAKPSAYAKRWWTSDLTQLRQIYTHWRNRTRALRRAGSACQELEETARGAAKQYHDAIRQKKKHWNEFLADNDNIWKAAKYLKSGDDIAFGKVPQLTRADGTRTTNNIEQAEEMLANFFPPLPEHIEEEGERPQRGAAIVMPDVTMEEVERQLFSAKSWKAPGEDGLPAVVWKEQGAYQKICFAGSKPFARIAQRLFRLTDRHPRCKQRIDCYGGAIAFVDDFTAWVTGPTAESNCDGIKSIIKKALDWERRSGATFETEKTAIIHFTRKAYKFDSEPFTIRGQLVRPKTQVKVLGVIMDSGLK</sequence>
<evidence type="ECO:0000313" key="3">
    <source>
        <dbReference type="EMBL" id="KAF9744288.1"/>
    </source>
</evidence>
<keyword evidence="1" id="KW-0863">Zinc-finger</keyword>
<protein>
    <recommendedName>
        <fullName evidence="2">CCHC-type domain-containing protein</fullName>
    </recommendedName>
</protein>
<dbReference type="Pfam" id="PF14529">
    <property type="entry name" value="Exo_endo_phos_2"/>
    <property type="match status" value="1"/>
</dbReference>
<dbReference type="PANTHER" id="PTHR33481">
    <property type="entry name" value="REVERSE TRANSCRIPTASE"/>
    <property type="match status" value="1"/>
</dbReference>
<dbReference type="GO" id="GO:0003676">
    <property type="term" value="F:nucleic acid binding"/>
    <property type="evidence" value="ECO:0007669"/>
    <property type="project" value="InterPro"/>
</dbReference>
<name>A0A8H7K8Z0_BIOOC</name>
<dbReference type="AlphaFoldDB" id="A0A8H7K8Z0"/>
<dbReference type="PANTHER" id="PTHR33481:SF1">
    <property type="entry name" value="ENDONUCLEASE_EXONUCLEASE_PHOSPHATASE DOMAIN-CONTAINING PROTEIN-RELATED"/>
    <property type="match status" value="1"/>
</dbReference>
<dbReference type="InterPro" id="IPR036691">
    <property type="entry name" value="Endo/exonu/phosph_ase_sf"/>
</dbReference>
<dbReference type="EMBL" id="JADCTT010000015">
    <property type="protein sequence ID" value="KAF9744288.1"/>
    <property type="molecule type" value="Genomic_DNA"/>
</dbReference>
<dbReference type="InterPro" id="IPR005135">
    <property type="entry name" value="Endo/exonuclease/phosphatase"/>
</dbReference>
<accession>A0A8H7K8Z0</accession>
<dbReference type="GO" id="GO:0003824">
    <property type="term" value="F:catalytic activity"/>
    <property type="evidence" value="ECO:0007669"/>
    <property type="project" value="InterPro"/>
</dbReference>
<organism evidence="3 4">
    <name type="scientific">Bionectria ochroleuca</name>
    <name type="common">Gliocladium roseum</name>
    <dbReference type="NCBI Taxonomy" id="29856"/>
    <lineage>
        <taxon>Eukaryota</taxon>
        <taxon>Fungi</taxon>
        <taxon>Dikarya</taxon>
        <taxon>Ascomycota</taxon>
        <taxon>Pezizomycotina</taxon>
        <taxon>Sordariomycetes</taxon>
        <taxon>Hypocreomycetidae</taxon>
        <taxon>Hypocreales</taxon>
        <taxon>Bionectriaceae</taxon>
        <taxon>Clonostachys</taxon>
    </lineage>
</organism>